<dbReference type="InParanoid" id="C3Y463"/>
<evidence type="ECO:0000313" key="1">
    <source>
        <dbReference type="EMBL" id="EEN65089.1"/>
    </source>
</evidence>
<reference evidence="1" key="1">
    <citation type="journal article" date="2008" name="Nature">
        <title>The amphioxus genome and the evolution of the chordate karyotype.</title>
        <authorList>
            <consortium name="US DOE Joint Genome Institute (JGI-PGF)"/>
            <person name="Putnam N.H."/>
            <person name="Butts T."/>
            <person name="Ferrier D.E.K."/>
            <person name="Furlong R.F."/>
            <person name="Hellsten U."/>
            <person name="Kawashima T."/>
            <person name="Robinson-Rechavi M."/>
            <person name="Shoguchi E."/>
            <person name="Terry A."/>
            <person name="Yu J.-K."/>
            <person name="Benito-Gutierrez E.L."/>
            <person name="Dubchak I."/>
            <person name="Garcia-Fernandez J."/>
            <person name="Gibson-Brown J.J."/>
            <person name="Grigoriev I.V."/>
            <person name="Horton A.C."/>
            <person name="de Jong P.J."/>
            <person name="Jurka J."/>
            <person name="Kapitonov V.V."/>
            <person name="Kohara Y."/>
            <person name="Kuroki Y."/>
            <person name="Lindquist E."/>
            <person name="Lucas S."/>
            <person name="Osoegawa K."/>
            <person name="Pennacchio L.A."/>
            <person name="Salamov A.A."/>
            <person name="Satou Y."/>
            <person name="Sauka-Spengler T."/>
            <person name="Schmutz J."/>
            <person name="Shin-I T."/>
            <person name="Toyoda A."/>
            <person name="Bronner-Fraser M."/>
            <person name="Fujiyama A."/>
            <person name="Holland L.Z."/>
            <person name="Holland P.W.H."/>
            <person name="Satoh N."/>
            <person name="Rokhsar D.S."/>
        </authorList>
    </citation>
    <scope>NUCLEOTIDE SEQUENCE [LARGE SCALE GENOMIC DNA]</scope>
    <source>
        <strain evidence="1">S238N-H82</strain>
        <tissue evidence="1">Testes</tissue>
    </source>
</reference>
<accession>C3Y463</accession>
<name>C3Y463_BRAFL</name>
<sequence>MPVLTEEEHQEDGAVEQLSTDPFLAAVHDGKSYGILKRIGDGGRLCCVMCSGRQKSCTHVSAYREWCKARDVDPDVVFTALNEPVFSAVSTSPVPYPFTTEMRESFESLFFQVQNKEKPGNILQRTPG</sequence>
<protein>
    <submittedName>
        <fullName evidence="1">Uncharacterized protein</fullName>
    </submittedName>
</protein>
<organism>
    <name type="scientific">Branchiostoma floridae</name>
    <name type="common">Florida lancelet</name>
    <name type="synonym">Amphioxus</name>
    <dbReference type="NCBI Taxonomy" id="7739"/>
    <lineage>
        <taxon>Eukaryota</taxon>
        <taxon>Metazoa</taxon>
        <taxon>Chordata</taxon>
        <taxon>Cephalochordata</taxon>
        <taxon>Leptocardii</taxon>
        <taxon>Amphioxiformes</taxon>
        <taxon>Branchiostomatidae</taxon>
        <taxon>Branchiostoma</taxon>
    </lineage>
</organism>
<dbReference type="AlphaFoldDB" id="C3Y463"/>
<proteinExistence type="predicted"/>
<gene>
    <name evidence="1" type="ORF">BRAFLDRAFT_91048</name>
</gene>
<dbReference type="EMBL" id="GG666484">
    <property type="protein sequence ID" value="EEN65089.1"/>
    <property type="molecule type" value="Genomic_DNA"/>
</dbReference>